<dbReference type="AlphaFoldDB" id="A0A2I0CPH9"/>
<name>A0A2I0CPH9_9PSED</name>
<dbReference type="Proteomes" id="UP000242861">
    <property type="component" value="Unassembled WGS sequence"/>
</dbReference>
<gene>
    <name evidence="2" type="ORF">CW360_11205</name>
</gene>
<evidence type="ECO:0000313" key="2">
    <source>
        <dbReference type="EMBL" id="PKF71068.1"/>
    </source>
</evidence>
<reference evidence="3" key="1">
    <citation type="submission" date="2017-12" db="EMBL/GenBank/DDBJ databases">
        <authorList>
            <person name="Yu X.-Y."/>
        </authorList>
    </citation>
    <scope>NUCLEOTIDE SEQUENCE [LARGE SCALE GENOMIC DNA]</scope>
    <source>
        <strain evidence="3">ZYSR67-Z</strain>
    </source>
</reference>
<sequence>MRLISLFALLLCSLASQAATPLQDSLELIGIQQLCLQTGALAQQGMPTEQQARLAKAFDGERLCHDLQQRLAKRLSREQQEQAQVLLGGELARFFSEAERSAASDPQLAAYRQRLAEQPPLGARVELIQQLDAAAHTSALASLLRYEIGKSQAWLTVHSRGESIDEQQLASATVEQQQRLQQASQQAVQGFMLYAYRRMPSEQLQSYLDLYRQPPLQALLQASQEELLQLFRERRSELLH</sequence>
<dbReference type="RefSeq" id="WP_101193752.1">
    <property type="nucleotide sequence ID" value="NZ_PIYS01000018.1"/>
</dbReference>
<dbReference type="EMBL" id="PIYS01000018">
    <property type="protein sequence ID" value="PKF71068.1"/>
    <property type="molecule type" value="Genomic_DNA"/>
</dbReference>
<evidence type="ECO:0008006" key="4">
    <source>
        <dbReference type="Google" id="ProtNLM"/>
    </source>
</evidence>
<accession>A0A2I0CPH9</accession>
<feature type="signal peptide" evidence="1">
    <location>
        <begin position="1"/>
        <end position="18"/>
    </location>
</feature>
<proteinExistence type="predicted"/>
<organism evidence="2 3">
    <name type="scientific">Pseudomonas fluvialis</name>
    <dbReference type="NCBI Taxonomy" id="1793966"/>
    <lineage>
        <taxon>Bacteria</taxon>
        <taxon>Pseudomonadati</taxon>
        <taxon>Pseudomonadota</taxon>
        <taxon>Gammaproteobacteria</taxon>
        <taxon>Pseudomonadales</taxon>
        <taxon>Pseudomonadaceae</taxon>
        <taxon>Pseudomonas</taxon>
    </lineage>
</organism>
<protein>
    <recommendedName>
        <fullName evidence="4">DUF2059 domain-containing protein</fullName>
    </recommendedName>
</protein>
<comment type="caution">
    <text evidence="2">The sequence shown here is derived from an EMBL/GenBank/DDBJ whole genome shotgun (WGS) entry which is preliminary data.</text>
</comment>
<feature type="chain" id="PRO_5014183471" description="DUF2059 domain-containing protein" evidence="1">
    <location>
        <begin position="19"/>
        <end position="240"/>
    </location>
</feature>
<evidence type="ECO:0000256" key="1">
    <source>
        <dbReference type="SAM" id="SignalP"/>
    </source>
</evidence>
<keyword evidence="1" id="KW-0732">Signal</keyword>
<evidence type="ECO:0000313" key="3">
    <source>
        <dbReference type="Proteomes" id="UP000242861"/>
    </source>
</evidence>